<evidence type="ECO:0000313" key="2">
    <source>
        <dbReference type="Proteomes" id="UP001164539"/>
    </source>
</evidence>
<name>A0ACC1YD76_MELAZ</name>
<proteinExistence type="predicted"/>
<reference evidence="1 2" key="1">
    <citation type="journal article" date="2023" name="Science">
        <title>Complex scaffold remodeling in plant triterpene biosynthesis.</title>
        <authorList>
            <person name="De La Pena R."/>
            <person name="Hodgson H."/>
            <person name="Liu J.C."/>
            <person name="Stephenson M.J."/>
            <person name="Martin A.C."/>
            <person name="Owen C."/>
            <person name="Harkess A."/>
            <person name="Leebens-Mack J."/>
            <person name="Jimenez L.E."/>
            <person name="Osbourn A."/>
            <person name="Sattely E.S."/>
        </authorList>
    </citation>
    <scope>NUCLEOTIDE SEQUENCE [LARGE SCALE GENOMIC DNA]</scope>
    <source>
        <strain evidence="2">cv. JPN11</strain>
        <tissue evidence="1">Leaf</tissue>
    </source>
</reference>
<keyword evidence="2" id="KW-1185">Reference proteome</keyword>
<organism evidence="1 2">
    <name type="scientific">Melia azedarach</name>
    <name type="common">Chinaberry tree</name>
    <dbReference type="NCBI Taxonomy" id="155640"/>
    <lineage>
        <taxon>Eukaryota</taxon>
        <taxon>Viridiplantae</taxon>
        <taxon>Streptophyta</taxon>
        <taxon>Embryophyta</taxon>
        <taxon>Tracheophyta</taxon>
        <taxon>Spermatophyta</taxon>
        <taxon>Magnoliopsida</taxon>
        <taxon>eudicotyledons</taxon>
        <taxon>Gunneridae</taxon>
        <taxon>Pentapetalae</taxon>
        <taxon>rosids</taxon>
        <taxon>malvids</taxon>
        <taxon>Sapindales</taxon>
        <taxon>Meliaceae</taxon>
        <taxon>Melia</taxon>
    </lineage>
</organism>
<dbReference type="Proteomes" id="UP001164539">
    <property type="component" value="Chromosome 4"/>
</dbReference>
<dbReference type="EMBL" id="CM051397">
    <property type="protein sequence ID" value="KAJ4720570.1"/>
    <property type="molecule type" value="Genomic_DNA"/>
</dbReference>
<sequence length="236" mass="26515">MYQQDINSNSNSFSMTQSSSATHWNRSEDKVFEDALVTVPEDCPDRWQKIASKLPGKSPRDVKEHYEALVHDVSEIDSGRVELPSYPDDSDWDSPGQISFAPKHKHGEPERKKGTPWTEEEHKLFLIGLSKFGKGDWRSISRNVVVTRTPTQVASHAQKYFLRQSNGAKRERKRSSIHDITTVDNSSVAVPIDQNWIPSPGGAGHQQPPTLQQFPPPSQFPSQGGSLGYQNYGFPM</sequence>
<protein>
    <submittedName>
        <fullName evidence="1">Transcription factor DIVARICATA</fullName>
    </submittedName>
</protein>
<accession>A0ACC1YD76</accession>
<comment type="caution">
    <text evidence="1">The sequence shown here is derived from an EMBL/GenBank/DDBJ whole genome shotgun (WGS) entry which is preliminary data.</text>
</comment>
<gene>
    <name evidence="1" type="ORF">OWV82_008377</name>
</gene>
<evidence type="ECO:0000313" key="1">
    <source>
        <dbReference type="EMBL" id="KAJ4720570.1"/>
    </source>
</evidence>